<comment type="subcellular location">
    <subcellularLocation>
        <location evidence="1 8">Cell membrane</location>
        <topology evidence="1 8">Multi-pass membrane protein</topology>
    </subcellularLocation>
</comment>
<feature type="transmembrane region" description="Helical" evidence="8">
    <location>
        <begin position="12"/>
        <end position="31"/>
    </location>
</feature>
<comment type="caution">
    <text evidence="10">The sequence shown here is derived from an EMBL/GenBank/DDBJ whole genome shotgun (WGS) entry which is preliminary data.</text>
</comment>
<dbReference type="GO" id="GO:0005886">
    <property type="term" value="C:plasma membrane"/>
    <property type="evidence" value="ECO:0007669"/>
    <property type="project" value="UniProtKB-SubCell"/>
</dbReference>
<dbReference type="Proteomes" id="UP000175744">
    <property type="component" value="Unassembled WGS sequence"/>
</dbReference>
<comment type="similarity">
    <text evidence="2">Belongs to the binding-protein-dependent transport system permease family. CysTW subfamily.</text>
</comment>
<feature type="transmembrane region" description="Helical" evidence="8">
    <location>
        <begin position="62"/>
        <end position="81"/>
    </location>
</feature>
<organism evidence="10 11">
    <name type="scientific">Clostridium acetireducens DSM 10703</name>
    <dbReference type="NCBI Taxonomy" id="1121290"/>
    <lineage>
        <taxon>Bacteria</taxon>
        <taxon>Bacillati</taxon>
        <taxon>Bacillota</taxon>
        <taxon>Clostridia</taxon>
        <taxon>Eubacteriales</taxon>
        <taxon>Clostridiaceae</taxon>
        <taxon>Clostridium</taxon>
    </lineage>
</organism>
<evidence type="ECO:0000256" key="4">
    <source>
        <dbReference type="ARBA" id="ARBA00022475"/>
    </source>
</evidence>
<gene>
    <name evidence="10" type="primary">potH</name>
    <name evidence="10" type="ORF">CLOACE_21280</name>
</gene>
<dbReference type="SUPFAM" id="SSF161098">
    <property type="entry name" value="MetI-like"/>
    <property type="match status" value="1"/>
</dbReference>
<dbReference type="PANTHER" id="PTHR42929">
    <property type="entry name" value="INNER MEMBRANE ABC TRANSPORTER PERMEASE PROTEIN YDCU-RELATED-RELATED"/>
    <property type="match status" value="1"/>
</dbReference>
<dbReference type="STRING" id="1121290.CLAOCE_21280"/>
<dbReference type="Pfam" id="PF00528">
    <property type="entry name" value="BPD_transp_1"/>
    <property type="match status" value="1"/>
</dbReference>
<evidence type="ECO:0000256" key="2">
    <source>
        <dbReference type="ARBA" id="ARBA00007069"/>
    </source>
</evidence>
<dbReference type="InterPro" id="IPR000515">
    <property type="entry name" value="MetI-like"/>
</dbReference>
<dbReference type="CDD" id="cd06261">
    <property type="entry name" value="TM_PBP2"/>
    <property type="match status" value="1"/>
</dbReference>
<evidence type="ECO:0000256" key="1">
    <source>
        <dbReference type="ARBA" id="ARBA00004651"/>
    </source>
</evidence>
<dbReference type="Gene3D" id="1.10.3720.10">
    <property type="entry name" value="MetI-like"/>
    <property type="match status" value="1"/>
</dbReference>
<keyword evidence="11" id="KW-1185">Reference proteome</keyword>
<keyword evidence="5 8" id="KW-0812">Transmembrane</keyword>
<feature type="transmembrane region" description="Helical" evidence="8">
    <location>
        <begin position="241"/>
        <end position="260"/>
    </location>
</feature>
<feature type="transmembrane region" description="Helical" evidence="8">
    <location>
        <begin position="146"/>
        <end position="167"/>
    </location>
</feature>
<sequence>MKKKATLTSPAIFILVAFAVVPLFIMFYYSFLSDGDTAKLTLNNYINFFSKGLYLKLTAKTIKLSLIVTIICILIGYPMAYIMAKVIEKGKNILLLLIIIPFWTSELVRVYSWVNLLRDGGILEVFLKKLHIISSSSLGLLFTQNAVIIGLVHVFFPYMVITIYMSLEKIDTSIIEASKSLGASPLKTFINVILPLSKNGIITGCILVFVPCLGSFVEPRILGGVNGSVIGTIIEDQFFEIYGWNFGAAIAFILLALVLISMKVLSYFNQEV</sequence>
<feature type="transmembrane region" description="Helical" evidence="8">
    <location>
        <begin position="93"/>
        <end position="114"/>
    </location>
</feature>
<dbReference type="GO" id="GO:0055085">
    <property type="term" value="P:transmembrane transport"/>
    <property type="evidence" value="ECO:0007669"/>
    <property type="project" value="InterPro"/>
</dbReference>
<evidence type="ECO:0000256" key="6">
    <source>
        <dbReference type="ARBA" id="ARBA00022989"/>
    </source>
</evidence>
<keyword evidence="7 8" id="KW-0472">Membrane</keyword>
<evidence type="ECO:0000256" key="3">
    <source>
        <dbReference type="ARBA" id="ARBA00022448"/>
    </source>
</evidence>
<keyword evidence="4" id="KW-1003">Cell membrane</keyword>
<dbReference type="InterPro" id="IPR035906">
    <property type="entry name" value="MetI-like_sf"/>
</dbReference>
<keyword evidence="6 8" id="KW-1133">Transmembrane helix</keyword>
<dbReference type="PATRIC" id="fig|1121290.3.peg.2140"/>
<dbReference type="EMBL" id="LZFO01000044">
    <property type="protein sequence ID" value="OFI01472.1"/>
    <property type="molecule type" value="Genomic_DNA"/>
</dbReference>
<dbReference type="PANTHER" id="PTHR42929:SF1">
    <property type="entry name" value="INNER MEMBRANE ABC TRANSPORTER PERMEASE PROTEIN YDCU-RELATED"/>
    <property type="match status" value="1"/>
</dbReference>
<dbReference type="PROSITE" id="PS50928">
    <property type="entry name" value="ABC_TM1"/>
    <property type="match status" value="1"/>
</dbReference>
<evidence type="ECO:0000256" key="7">
    <source>
        <dbReference type="ARBA" id="ARBA00023136"/>
    </source>
</evidence>
<feature type="transmembrane region" description="Helical" evidence="8">
    <location>
        <begin position="188"/>
        <end position="210"/>
    </location>
</feature>
<protein>
    <submittedName>
        <fullName evidence="10">Putrescine transport system permease protein PotH</fullName>
    </submittedName>
</protein>
<dbReference type="OrthoDB" id="9807047at2"/>
<feature type="domain" description="ABC transmembrane type-1" evidence="9">
    <location>
        <begin position="58"/>
        <end position="265"/>
    </location>
</feature>
<dbReference type="AlphaFoldDB" id="A0A1E8EW37"/>
<reference evidence="10 11" key="1">
    <citation type="submission" date="2016-06" db="EMBL/GenBank/DDBJ databases">
        <title>Genome sequence of Clostridium acetireducens DSM 10703.</title>
        <authorList>
            <person name="Poehlein A."/>
            <person name="Fluechter S."/>
            <person name="Duerre P."/>
            <person name="Daniel R."/>
        </authorList>
    </citation>
    <scope>NUCLEOTIDE SEQUENCE [LARGE SCALE GENOMIC DNA]</scope>
    <source>
        <strain evidence="10 11">DSM 10703</strain>
    </source>
</reference>
<name>A0A1E8EW37_9CLOT</name>
<keyword evidence="3 8" id="KW-0813">Transport</keyword>
<proteinExistence type="inferred from homology"/>
<dbReference type="RefSeq" id="WP_070111197.1">
    <property type="nucleotide sequence ID" value="NZ_LZFO01000044.1"/>
</dbReference>
<evidence type="ECO:0000256" key="8">
    <source>
        <dbReference type="RuleBase" id="RU363032"/>
    </source>
</evidence>
<accession>A0A1E8EW37</accession>
<evidence type="ECO:0000259" key="9">
    <source>
        <dbReference type="PROSITE" id="PS50928"/>
    </source>
</evidence>
<evidence type="ECO:0000256" key="5">
    <source>
        <dbReference type="ARBA" id="ARBA00022692"/>
    </source>
</evidence>
<evidence type="ECO:0000313" key="11">
    <source>
        <dbReference type="Proteomes" id="UP000175744"/>
    </source>
</evidence>
<evidence type="ECO:0000313" key="10">
    <source>
        <dbReference type="EMBL" id="OFI01472.1"/>
    </source>
</evidence>